<evidence type="ECO:0000256" key="17">
    <source>
        <dbReference type="ARBA" id="ARBA00078653"/>
    </source>
</evidence>
<feature type="transmembrane region" description="Helical" evidence="19">
    <location>
        <begin position="45"/>
        <end position="67"/>
    </location>
</feature>
<evidence type="ECO:0000256" key="2">
    <source>
        <dbReference type="ARBA" id="ARBA00022475"/>
    </source>
</evidence>
<keyword evidence="10" id="KW-0675">Receptor</keyword>
<keyword evidence="9 19" id="KW-0472">Membrane</keyword>
<proteinExistence type="inferred from homology"/>
<comment type="caution">
    <text evidence="20">The sequence shown here is derived from an EMBL/GenBank/DDBJ whole genome shotgun (WGS) entry which is preliminary data.</text>
</comment>
<evidence type="ECO:0000256" key="13">
    <source>
        <dbReference type="ARBA" id="ARBA00054965"/>
    </source>
</evidence>
<feature type="transmembrane region" description="Helical" evidence="19">
    <location>
        <begin position="250"/>
        <end position="275"/>
    </location>
</feature>
<evidence type="ECO:0000256" key="11">
    <source>
        <dbReference type="ARBA" id="ARBA00023180"/>
    </source>
</evidence>
<dbReference type="GO" id="GO:0060170">
    <property type="term" value="C:ciliary membrane"/>
    <property type="evidence" value="ECO:0007669"/>
    <property type="project" value="UniProtKB-SubCell"/>
</dbReference>
<gene>
    <name evidence="20" type="primary">Cnig_chr_V.g20316</name>
    <name evidence="20" type="ORF">B9Z55_020316</name>
</gene>
<dbReference type="FunFam" id="1.20.1070.10:FF:000128">
    <property type="entry name" value="Seven TM Receptor"/>
    <property type="match status" value="1"/>
</dbReference>
<evidence type="ECO:0000256" key="5">
    <source>
        <dbReference type="ARBA" id="ARBA00022692"/>
    </source>
</evidence>
<dbReference type="AlphaFoldDB" id="A0A2G5TM85"/>
<reference evidence="21" key="1">
    <citation type="submission" date="2017-10" db="EMBL/GenBank/DDBJ databases">
        <title>Rapid genome shrinkage in a self-fertile nematode reveals novel sperm competition proteins.</title>
        <authorList>
            <person name="Yin D."/>
            <person name="Schwarz E.M."/>
            <person name="Thomas C.G."/>
            <person name="Felde R.L."/>
            <person name="Korf I.F."/>
            <person name="Cutter A.D."/>
            <person name="Schartner C.M."/>
            <person name="Ralston E.J."/>
            <person name="Meyer B.J."/>
            <person name="Haag E.S."/>
        </authorList>
    </citation>
    <scope>NUCLEOTIDE SEQUENCE [LARGE SCALE GENOMIC DNA]</scope>
    <source>
        <strain evidence="21">JU1422</strain>
    </source>
</reference>
<feature type="transmembrane region" description="Helical" evidence="19">
    <location>
        <begin position="132"/>
        <end position="153"/>
    </location>
</feature>
<dbReference type="Pfam" id="PF10326">
    <property type="entry name" value="7TM_GPCR_Str"/>
    <property type="match status" value="1"/>
</dbReference>
<comment type="subunit">
    <text evidence="15">Interacts with odr-4.</text>
</comment>
<keyword evidence="12" id="KW-0966">Cell projection</keyword>
<comment type="subcellular location">
    <subcellularLocation>
        <location evidence="1">Cell projection</location>
        <location evidence="1">Cilium membrane</location>
        <topology evidence="1">Multi-pass membrane protein</topology>
    </subcellularLocation>
</comment>
<dbReference type="GO" id="GO:0006935">
    <property type="term" value="P:chemotaxis"/>
    <property type="evidence" value="ECO:0007669"/>
    <property type="project" value="UniProtKB-KW"/>
</dbReference>
<keyword evidence="6" id="KW-0552">Olfaction</keyword>
<evidence type="ECO:0000256" key="6">
    <source>
        <dbReference type="ARBA" id="ARBA00022725"/>
    </source>
</evidence>
<accession>A0A2G5TM85</accession>
<evidence type="ECO:0000256" key="10">
    <source>
        <dbReference type="ARBA" id="ARBA00023170"/>
    </source>
</evidence>
<dbReference type="GO" id="GO:0042048">
    <property type="term" value="P:olfactory behavior"/>
    <property type="evidence" value="ECO:0007669"/>
    <property type="project" value="TreeGrafter"/>
</dbReference>
<sequence length="348" mass="39970">MLTEEWYELEGWTQDICGIISIFTNLFLMYLILTKSPVALGSYKWLMMFTTCFELAYALVNLIAGSSVRTFGSAWIVFQKSRYCHEITLFLIVVYCACFGFSLAIIACHFVYRYGAVELDFRKKYLIGYKQLLLYVFPFFISIIWGIICWVYCGETPQRTDYLRNKMMDNYHLKIEDVGYVSSYYWPVDENGQVYPDFDSFFGTSLMWVIVGISVGSVLYFGIGCYTWISKKLESMSSQSDAIKSLQKQLFNALVVQSAIPFILMYVPIGMAFVFPMLNIELNLKYPFISLTVAIYPAIDPLPSILIIASYRKACIDMIRSLKCWGDKGKVTANNTRVDSIVMFTIDA</sequence>
<organism evidence="20 21">
    <name type="scientific">Caenorhabditis nigoni</name>
    <dbReference type="NCBI Taxonomy" id="1611254"/>
    <lineage>
        <taxon>Eukaryota</taxon>
        <taxon>Metazoa</taxon>
        <taxon>Ecdysozoa</taxon>
        <taxon>Nematoda</taxon>
        <taxon>Chromadorea</taxon>
        <taxon>Rhabditida</taxon>
        <taxon>Rhabditina</taxon>
        <taxon>Rhabditomorpha</taxon>
        <taxon>Rhabditoidea</taxon>
        <taxon>Rhabditidae</taxon>
        <taxon>Peloderinae</taxon>
        <taxon>Caenorhabditis</taxon>
    </lineage>
</organism>
<dbReference type="OrthoDB" id="5779465at2759"/>
<dbReference type="Proteomes" id="UP000230233">
    <property type="component" value="Chromosome V"/>
</dbReference>
<keyword evidence="5 19" id="KW-0812">Transmembrane</keyword>
<feature type="transmembrane region" description="Helical" evidence="19">
    <location>
        <begin position="287"/>
        <end position="311"/>
    </location>
</feature>
<keyword evidence="7 19" id="KW-1133">Transmembrane helix</keyword>
<evidence type="ECO:0000256" key="18">
    <source>
        <dbReference type="ARBA" id="ARBA00082489"/>
    </source>
</evidence>
<keyword evidence="4" id="KW-0716">Sensory transduction</keyword>
<dbReference type="GO" id="GO:0038022">
    <property type="term" value="F:G protein-coupled olfactory receptor activity"/>
    <property type="evidence" value="ECO:0007669"/>
    <property type="project" value="TreeGrafter"/>
</dbReference>
<feature type="transmembrane region" description="Helical" evidence="19">
    <location>
        <begin position="206"/>
        <end position="229"/>
    </location>
</feature>
<evidence type="ECO:0000256" key="1">
    <source>
        <dbReference type="ARBA" id="ARBA00004272"/>
    </source>
</evidence>
<evidence type="ECO:0000256" key="19">
    <source>
        <dbReference type="SAM" id="Phobius"/>
    </source>
</evidence>
<dbReference type="EMBL" id="PDUG01000005">
    <property type="protein sequence ID" value="PIC28373.1"/>
    <property type="molecule type" value="Genomic_DNA"/>
</dbReference>
<evidence type="ECO:0000256" key="12">
    <source>
        <dbReference type="ARBA" id="ARBA00023273"/>
    </source>
</evidence>
<keyword evidence="3" id="KW-0145">Chemotaxis</keyword>
<dbReference type="PANTHER" id="PTHR22943:SF47">
    <property type="entry name" value="SEVEN TM RECEPTOR"/>
    <property type="match status" value="1"/>
</dbReference>
<comment type="function">
    <text evidence="13">An odorant receptor which affects chemotaxis to the volatile odorant diacetyl. Specifies AWA neuronal cell fate via the odr-7 pathway.</text>
</comment>
<name>A0A2G5TM85_9PELO</name>
<evidence type="ECO:0000256" key="15">
    <source>
        <dbReference type="ARBA" id="ARBA00064300"/>
    </source>
</evidence>
<dbReference type="STRING" id="1611254.A0A2G5TM85"/>
<protein>
    <recommendedName>
        <fullName evidence="16">Serpentine receptor class r-10</fullName>
    </recommendedName>
    <alternativeName>
        <fullName evidence="17">Odorant response abnormal protein 10</fullName>
    </alternativeName>
    <alternativeName>
        <fullName evidence="18">Olfactory receptor 10</fullName>
    </alternativeName>
</protein>
<feature type="transmembrane region" description="Helical" evidence="19">
    <location>
        <begin position="12"/>
        <end position="33"/>
    </location>
</feature>
<evidence type="ECO:0000313" key="20">
    <source>
        <dbReference type="EMBL" id="PIC28373.1"/>
    </source>
</evidence>
<comment type="similarity">
    <text evidence="14">Belongs to the nematode receptor-like protein str family.</text>
</comment>
<keyword evidence="8" id="KW-0969">Cilium</keyword>
<evidence type="ECO:0000256" key="7">
    <source>
        <dbReference type="ARBA" id="ARBA00022989"/>
    </source>
</evidence>
<feature type="transmembrane region" description="Helical" evidence="19">
    <location>
        <begin position="87"/>
        <end position="112"/>
    </location>
</feature>
<evidence type="ECO:0000256" key="14">
    <source>
        <dbReference type="ARBA" id="ARBA00061678"/>
    </source>
</evidence>
<evidence type="ECO:0000256" key="8">
    <source>
        <dbReference type="ARBA" id="ARBA00023069"/>
    </source>
</evidence>
<dbReference type="PANTHER" id="PTHR22943">
    <property type="entry name" value="7-TRANSMEMBRANE DOMAIN RECEPTOR C.ELEGANS"/>
    <property type="match status" value="1"/>
</dbReference>
<evidence type="ECO:0000256" key="9">
    <source>
        <dbReference type="ARBA" id="ARBA00023136"/>
    </source>
</evidence>
<dbReference type="SUPFAM" id="SSF81321">
    <property type="entry name" value="Family A G protein-coupled receptor-like"/>
    <property type="match status" value="1"/>
</dbReference>
<evidence type="ECO:0000256" key="4">
    <source>
        <dbReference type="ARBA" id="ARBA00022606"/>
    </source>
</evidence>
<dbReference type="InterPro" id="IPR019428">
    <property type="entry name" value="7TM_GPCR_serpentine_rcpt_Str"/>
</dbReference>
<keyword evidence="2" id="KW-1003">Cell membrane</keyword>
<keyword evidence="11" id="KW-0325">Glycoprotein</keyword>
<keyword evidence="21" id="KW-1185">Reference proteome</keyword>
<evidence type="ECO:0000256" key="3">
    <source>
        <dbReference type="ARBA" id="ARBA00022500"/>
    </source>
</evidence>
<evidence type="ECO:0000256" key="16">
    <source>
        <dbReference type="ARBA" id="ARBA00067967"/>
    </source>
</evidence>
<evidence type="ECO:0000313" key="21">
    <source>
        <dbReference type="Proteomes" id="UP000230233"/>
    </source>
</evidence>